<dbReference type="AlphaFoldDB" id="A0A179S2E9"/>
<keyword evidence="1" id="KW-0732">Signal</keyword>
<feature type="domain" description="SH3b" evidence="2">
    <location>
        <begin position="21"/>
        <end position="89"/>
    </location>
</feature>
<accession>A0A179S2E9</accession>
<evidence type="ECO:0000313" key="4">
    <source>
        <dbReference type="Proteomes" id="UP000078316"/>
    </source>
</evidence>
<dbReference type="EMBL" id="LWHQ01000072">
    <property type="protein sequence ID" value="OAS16653.1"/>
    <property type="molecule type" value="Genomic_DNA"/>
</dbReference>
<dbReference type="Gene3D" id="2.30.30.40">
    <property type="entry name" value="SH3 Domains"/>
    <property type="match status" value="1"/>
</dbReference>
<dbReference type="PROSITE" id="PS51781">
    <property type="entry name" value="SH3B"/>
    <property type="match status" value="1"/>
</dbReference>
<gene>
    <name evidence="3" type="ORF">A5481_28240</name>
</gene>
<name>A0A179S2E9_9HYPH</name>
<sequence>MKGTLVAAAFACAIAGTAHAQQTLRVIDTAPNDVLNVREYPTTDARIVGVIPPDGRGIIASGERNGNWVFVRYRKVEGWVSRRFVYPEALPIRRGRSLDADDVE</sequence>
<dbReference type="RefSeq" id="WP_048435912.1">
    <property type="nucleotide sequence ID" value="NZ_LWHQ01000072.1"/>
</dbReference>
<organism evidence="3 4">
    <name type="scientific">Methylobacterium platani</name>
    <dbReference type="NCBI Taxonomy" id="427683"/>
    <lineage>
        <taxon>Bacteria</taxon>
        <taxon>Pseudomonadati</taxon>
        <taxon>Pseudomonadota</taxon>
        <taxon>Alphaproteobacteria</taxon>
        <taxon>Hyphomicrobiales</taxon>
        <taxon>Methylobacteriaceae</taxon>
        <taxon>Methylobacterium</taxon>
    </lineage>
</organism>
<dbReference type="Proteomes" id="UP000078316">
    <property type="component" value="Unassembled WGS sequence"/>
</dbReference>
<evidence type="ECO:0000256" key="1">
    <source>
        <dbReference type="SAM" id="SignalP"/>
    </source>
</evidence>
<protein>
    <submittedName>
        <fullName evidence="3">Ligand-binding protein SH3</fullName>
    </submittedName>
</protein>
<evidence type="ECO:0000313" key="3">
    <source>
        <dbReference type="EMBL" id="OAS16653.1"/>
    </source>
</evidence>
<dbReference type="OrthoDB" id="8081243at2"/>
<feature type="chain" id="PRO_5008105519" evidence="1">
    <location>
        <begin position="21"/>
        <end position="104"/>
    </location>
</feature>
<evidence type="ECO:0000259" key="2">
    <source>
        <dbReference type="PROSITE" id="PS51781"/>
    </source>
</evidence>
<reference evidence="3 4" key="1">
    <citation type="submission" date="2016-04" db="EMBL/GenBank/DDBJ databases">
        <authorList>
            <person name="Evans L.H."/>
            <person name="Alamgir A."/>
            <person name="Owens N."/>
            <person name="Weber N.D."/>
            <person name="Virtaneva K."/>
            <person name="Barbian K."/>
            <person name="Babar A."/>
            <person name="Rosenke K."/>
        </authorList>
    </citation>
    <scope>NUCLEOTIDE SEQUENCE [LARGE SCALE GENOMIC DNA]</scope>
    <source>
        <strain evidence="3 4">PMB02</strain>
    </source>
</reference>
<dbReference type="Pfam" id="PF08239">
    <property type="entry name" value="SH3_3"/>
    <property type="match status" value="1"/>
</dbReference>
<comment type="caution">
    <text evidence="3">The sequence shown here is derived from an EMBL/GenBank/DDBJ whole genome shotgun (WGS) entry which is preliminary data.</text>
</comment>
<feature type="signal peptide" evidence="1">
    <location>
        <begin position="1"/>
        <end position="20"/>
    </location>
</feature>
<dbReference type="InterPro" id="IPR003646">
    <property type="entry name" value="SH3-like_bac-type"/>
</dbReference>
<proteinExistence type="predicted"/>